<organism evidence="1 2">
    <name type="scientific">Gordonia caeni</name>
    <dbReference type="NCBI Taxonomy" id="1007097"/>
    <lineage>
        <taxon>Bacteria</taxon>
        <taxon>Bacillati</taxon>
        <taxon>Actinomycetota</taxon>
        <taxon>Actinomycetes</taxon>
        <taxon>Mycobacteriales</taxon>
        <taxon>Gordoniaceae</taxon>
        <taxon>Gordonia</taxon>
    </lineage>
</organism>
<evidence type="ECO:0008006" key="3">
    <source>
        <dbReference type="Google" id="ProtNLM"/>
    </source>
</evidence>
<dbReference type="EMBL" id="BAAAZW010000004">
    <property type="protein sequence ID" value="GAA3958040.1"/>
    <property type="molecule type" value="Genomic_DNA"/>
</dbReference>
<dbReference type="Gene3D" id="3.40.50.1820">
    <property type="entry name" value="alpha/beta hydrolase"/>
    <property type="match status" value="1"/>
</dbReference>
<name>A0ABP7P3L1_9ACTN</name>
<accession>A0ABP7P3L1</accession>
<evidence type="ECO:0000313" key="1">
    <source>
        <dbReference type="EMBL" id="GAA3958040.1"/>
    </source>
</evidence>
<gene>
    <name evidence="1" type="ORF">GCM10022231_16720</name>
</gene>
<proteinExistence type="predicted"/>
<sequence>MVAQGAGGLVAQRIVQRERTAAPIDRLITVGPIWRGTNIGFLGDTEDISRRLGTYDAILSLEKPLIDPWCGGCRELVRGSDLLRDLHRAGLPTRGVQYTNVISPTDLLVSDPFTAAVDGMDNRFLDAGRAGRTAHHFTLLTDAAVVQHVRDALLGDVRQAY</sequence>
<dbReference type="RefSeq" id="WP_344782561.1">
    <property type="nucleotide sequence ID" value="NZ_BAAAZW010000004.1"/>
</dbReference>
<reference evidence="2" key="1">
    <citation type="journal article" date="2019" name="Int. J. Syst. Evol. Microbiol.">
        <title>The Global Catalogue of Microorganisms (GCM) 10K type strain sequencing project: providing services to taxonomists for standard genome sequencing and annotation.</title>
        <authorList>
            <consortium name="The Broad Institute Genomics Platform"/>
            <consortium name="The Broad Institute Genome Sequencing Center for Infectious Disease"/>
            <person name="Wu L."/>
            <person name="Ma J."/>
        </authorList>
    </citation>
    <scope>NUCLEOTIDE SEQUENCE [LARGE SCALE GENOMIC DNA]</scope>
    <source>
        <strain evidence="2">JCM 16923</strain>
    </source>
</reference>
<dbReference type="InterPro" id="IPR029058">
    <property type="entry name" value="AB_hydrolase_fold"/>
</dbReference>
<comment type="caution">
    <text evidence="1">The sequence shown here is derived from an EMBL/GenBank/DDBJ whole genome shotgun (WGS) entry which is preliminary data.</text>
</comment>
<dbReference type="Proteomes" id="UP001418444">
    <property type="component" value="Unassembled WGS sequence"/>
</dbReference>
<protein>
    <recommendedName>
        <fullName evidence="3">Lipase</fullName>
    </recommendedName>
</protein>
<evidence type="ECO:0000313" key="2">
    <source>
        <dbReference type="Proteomes" id="UP001418444"/>
    </source>
</evidence>
<keyword evidence="2" id="KW-1185">Reference proteome</keyword>